<dbReference type="eggNOG" id="ENOG50325KM">
    <property type="taxonomic scope" value="Bacteria"/>
</dbReference>
<reference evidence="2 3" key="1">
    <citation type="submission" date="2010-08" db="EMBL/GenBank/DDBJ databases">
        <title>Complete sequence of Clostridium cellulovorans 743B.</title>
        <authorList>
            <consortium name="US DOE Joint Genome Institute"/>
            <person name="Lucas S."/>
            <person name="Copeland A."/>
            <person name="Lapidus A."/>
            <person name="Cheng J.-F."/>
            <person name="Bruce D."/>
            <person name="Goodwin L."/>
            <person name="Pitluck S."/>
            <person name="Chertkov O."/>
            <person name="Detter J.C."/>
            <person name="Han C."/>
            <person name="Tapia R."/>
            <person name="Land M."/>
            <person name="Hauser L."/>
            <person name="Chang Y.-J."/>
            <person name="Jeffries C."/>
            <person name="Kyrpides N."/>
            <person name="Ivanova N."/>
            <person name="Mikhailova N."/>
            <person name="Hemme C.L."/>
            <person name="Woyke T."/>
        </authorList>
    </citation>
    <scope>NUCLEOTIDE SEQUENCE [LARGE SCALE GENOMIC DNA]</scope>
    <source>
        <strain evidence="3">ATCC 35296 / DSM 3052 / OCM 3 / 743B</strain>
    </source>
</reference>
<name>D9STV4_CLOC7</name>
<sequence length="146" mass="16738">MKKPKKSFIILGVVISIVLILTYLISPKSGTLDDLAFKNISKESINEVVIFKTGNMRNETSIKDTEKINDIISRFSNLNVSEYRKAVPISYKNQYMIVFDAKVNTPVLMFLYDNGYIEMRLSDQGKTRTYKITDTFDIAYIESLIS</sequence>
<feature type="transmembrane region" description="Helical" evidence="1">
    <location>
        <begin position="7"/>
        <end position="25"/>
    </location>
</feature>
<accession>D9STV4</accession>
<evidence type="ECO:0000313" key="3">
    <source>
        <dbReference type="Proteomes" id="UP000002730"/>
    </source>
</evidence>
<keyword evidence="1" id="KW-1133">Transmembrane helix</keyword>
<evidence type="ECO:0000313" key="2">
    <source>
        <dbReference type="EMBL" id="ADL50792.1"/>
    </source>
</evidence>
<keyword evidence="3" id="KW-1185">Reference proteome</keyword>
<evidence type="ECO:0000256" key="1">
    <source>
        <dbReference type="SAM" id="Phobius"/>
    </source>
</evidence>
<keyword evidence="1" id="KW-0812">Transmembrane</keyword>
<dbReference type="EMBL" id="CP002160">
    <property type="protein sequence ID" value="ADL50792.1"/>
    <property type="molecule type" value="Genomic_DNA"/>
</dbReference>
<dbReference type="Proteomes" id="UP000002730">
    <property type="component" value="Chromosome"/>
</dbReference>
<dbReference type="HOGENOM" id="CLU_1774133_0_0_9"/>
<protein>
    <submittedName>
        <fullName evidence="2">Uncharacterized protein</fullName>
    </submittedName>
</protein>
<dbReference type="KEGG" id="ccb:Clocel_1030"/>
<organism evidence="2 3">
    <name type="scientific">Clostridium cellulovorans (strain ATCC 35296 / DSM 3052 / OCM 3 / 743B)</name>
    <dbReference type="NCBI Taxonomy" id="573061"/>
    <lineage>
        <taxon>Bacteria</taxon>
        <taxon>Bacillati</taxon>
        <taxon>Bacillota</taxon>
        <taxon>Clostridia</taxon>
        <taxon>Eubacteriales</taxon>
        <taxon>Clostridiaceae</taxon>
        <taxon>Clostridium</taxon>
    </lineage>
</organism>
<proteinExistence type="predicted"/>
<dbReference type="AlphaFoldDB" id="D9STV4"/>
<keyword evidence="1" id="KW-0472">Membrane</keyword>
<dbReference type="RefSeq" id="WP_010076358.1">
    <property type="nucleotide sequence ID" value="NC_014393.1"/>
</dbReference>
<dbReference type="STRING" id="573061.Clocel_1030"/>
<gene>
    <name evidence="2" type="ordered locus">Clocel_1030</name>
</gene>